<dbReference type="InterPro" id="IPR006669">
    <property type="entry name" value="MgtE_transporter"/>
</dbReference>
<keyword evidence="9" id="KW-0479">Metal-binding</keyword>
<evidence type="ECO:0000256" key="5">
    <source>
        <dbReference type="ARBA" id="ARBA00022842"/>
    </source>
</evidence>
<evidence type="ECO:0000256" key="2">
    <source>
        <dbReference type="ARBA" id="ARBA00009749"/>
    </source>
</evidence>
<dbReference type="EMBL" id="WJQT01000011">
    <property type="protein sequence ID" value="MRJ47566.1"/>
    <property type="molecule type" value="Genomic_DNA"/>
</dbReference>
<evidence type="ECO:0000313" key="14">
    <source>
        <dbReference type="Proteomes" id="UP000440066"/>
    </source>
</evidence>
<dbReference type="InterPro" id="IPR006668">
    <property type="entry name" value="Mg_transptr_MgtE_intracell_dom"/>
</dbReference>
<keyword evidence="7 9" id="KW-0472">Membrane</keyword>
<dbReference type="Pfam" id="PF03448">
    <property type="entry name" value="MgtE_N"/>
    <property type="match status" value="1"/>
</dbReference>
<feature type="transmembrane region" description="Helical" evidence="9">
    <location>
        <begin position="424"/>
        <end position="451"/>
    </location>
</feature>
<dbReference type="PANTHER" id="PTHR43773">
    <property type="entry name" value="MAGNESIUM TRANSPORTER MGTE"/>
    <property type="match status" value="1"/>
</dbReference>
<comment type="subunit">
    <text evidence="9">Homodimer.</text>
</comment>
<comment type="caution">
    <text evidence="11">The sequence shown here is derived from an EMBL/GenBank/DDBJ whole genome shotgun (WGS) entry which is preliminary data.</text>
</comment>
<dbReference type="Proteomes" id="UP000440066">
    <property type="component" value="Unassembled WGS sequence"/>
</dbReference>
<sequence length="456" mass="50663">MEVFERSFEENIEILQKLLKGNRMTRFRTEYLALHSYDQAKIFLAFEEEYREKVYQYLSPSELANVFDSVETEQHEYMDVYFEEMNNTYAAAVLGDMYADNAVDILNNLSDRERVNIYMHLMKPASAREISQLINYLDDTAGSIMTTEFVSVQEGEDLKSAYQHLKNVASSAETIYYVYVVDDNKRLVGVISLRDLILNEDSKLIRDIMNTRVIAVQVNDDQEEVAKMVMDYNLLALPVVGFDQELLGIITVDDIIDVIQEEADSDYSGLAAVNVNEEHETPFGAAKSRLPWLITLLFLGLGTASLISQYEEVIATASVLSSFVTLITGTAGNAGTQSLAVAVRKLANKSEEDNFFNSLTFELLTGVFTAIIVGATIAVVAGLWKQNFILGFVIGIAMAAAIIVANLAGALIPKLMTRLGFDPAVASGPFISTLSDLTSVLIYFSIASLFLEQLTY</sequence>
<feature type="transmembrane region" description="Helical" evidence="9">
    <location>
        <begin position="290"/>
        <end position="307"/>
    </location>
</feature>
<dbReference type="InterPro" id="IPR038076">
    <property type="entry name" value="MgtE_N_sf"/>
</dbReference>
<keyword evidence="6 9" id="KW-1133">Transmembrane helix</keyword>
<dbReference type="EMBL" id="WJQS01000003">
    <property type="protein sequence ID" value="MRI85139.1"/>
    <property type="molecule type" value="Genomic_DNA"/>
</dbReference>
<dbReference type="InterPro" id="IPR046342">
    <property type="entry name" value="CBS_dom_sf"/>
</dbReference>
<comment type="function">
    <text evidence="9">Acts as a magnesium transporter.</text>
</comment>
<keyword evidence="8" id="KW-0129">CBS domain</keyword>
<dbReference type="SUPFAM" id="SSF54631">
    <property type="entry name" value="CBS-domain pair"/>
    <property type="match status" value="1"/>
</dbReference>
<gene>
    <name evidence="11" type="primary">mgtE</name>
    <name evidence="12" type="ORF">GF867_08310</name>
    <name evidence="11" type="ORF">GIY09_04525</name>
</gene>
<evidence type="ECO:0000256" key="6">
    <source>
        <dbReference type="ARBA" id="ARBA00022989"/>
    </source>
</evidence>
<dbReference type="Pfam" id="PF00571">
    <property type="entry name" value="CBS"/>
    <property type="match status" value="2"/>
</dbReference>
<comment type="subcellular location">
    <subcellularLocation>
        <location evidence="9">Cell membrane</location>
        <topology evidence="9">Multi-pass membrane protein</topology>
    </subcellularLocation>
    <subcellularLocation>
        <location evidence="1">Membrane</location>
        <topology evidence="1">Multi-pass membrane protein</topology>
    </subcellularLocation>
</comment>
<comment type="similarity">
    <text evidence="2 9">Belongs to the SLC41A transporter family.</text>
</comment>
<dbReference type="RefSeq" id="WP_153832637.1">
    <property type="nucleotide sequence ID" value="NZ_WJQS01000003.1"/>
</dbReference>
<feature type="transmembrane region" description="Helical" evidence="9">
    <location>
        <begin position="355"/>
        <end position="382"/>
    </location>
</feature>
<dbReference type="CDD" id="cd04606">
    <property type="entry name" value="CBS_pair_Mg_transporter"/>
    <property type="match status" value="1"/>
</dbReference>
<dbReference type="InterPro" id="IPR000644">
    <property type="entry name" value="CBS_dom"/>
</dbReference>
<protein>
    <recommendedName>
        <fullName evidence="9">Magnesium transporter MgtE</fullName>
    </recommendedName>
</protein>
<feature type="transmembrane region" description="Helical" evidence="9">
    <location>
        <begin position="388"/>
        <end position="412"/>
    </location>
</feature>
<keyword evidence="5 9" id="KW-0460">Magnesium</keyword>
<dbReference type="InterPro" id="IPR006667">
    <property type="entry name" value="SLC41_membr_dom"/>
</dbReference>
<dbReference type="NCBIfam" id="TIGR00400">
    <property type="entry name" value="mgtE"/>
    <property type="match status" value="1"/>
</dbReference>
<dbReference type="Gene3D" id="1.25.60.10">
    <property type="entry name" value="MgtE N-terminal domain-like"/>
    <property type="match status" value="1"/>
</dbReference>
<keyword evidence="4 9" id="KW-0812">Transmembrane</keyword>
<dbReference type="InterPro" id="IPR036739">
    <property type="entry name" value="SLC41_membr_dom_sf"/>
</dbReference>
<evidence type="ECO:0000256" key="4">
    <source>
        <dbReference type="ARBA" id="ARBA00022692"/>
    </source>
</evidence>
<reference evidence="12 14" key="1">
    <citation type="submission" date="2019-11" db="EMBL/GenBank/DDBJ databases">
        <title>Characterisation of Fundicoccus ignavus gen. nov. sp. nov., a novel genus of the family Aerococcaceae from bulk tank milk.</title>
        <authorList>
            <person name="Siebert A."/>
            <person name="Huptas C."/>
            <person name="Wenning M."/>
            <person name="Scherer S."/>
            <person name="Doll E.V."/>
        </authorList>
    </citation>
    <scope>NUCLEOTIDE SEQUENCE [LARGE SCALE GENOMIC DNA]</scope>
    <source>
        <strain evidence="12 14">DSM 109652</strain>
    </source>
</reference>
<evidence type="ECO:0000256" key="1">
    <source>
        <dbReference type="ARBA" id="ARBA00004141"/>
    </source>
</evidence>
<dbReference type="Proteomes" id="UP000430975">
    <property type="component" value="Unassembled WGS sequence"/>
</dbReference>
<evidence type="ECO:0000256" key="3">
    <source>
        <dbReference type="ARBA" id="ARBA00022448"/>
    </source>
</evidence>
<organism evidence="11 13">
    <name type="scientific">Fundicoccus ignavus</name>
    <dbReference type="NCBI Taxonomy" id="2664442"/>
    <lineage>
        <taxon>Bacteria</taxon>
        <taxon>Bacillati</taxon>
        <taxon>Bacillota</taxon>
        <taxon>Bacilli</taxon>
        <taxon>Lactobacillales</taxon>
        <taxon>Aerococcaceae</taxon>
        <taxon>Fundicoccus</taxon>
    </lineage>
</organism>
<evidence type="ECO:0000313" key="12">
    <source>
        <dbReference type="EMBL" id="MRJ47566.1"/>
    </source>
</evidence>
<accession>A0A6I2GIN1</accession>
<evidence type="ECO:0000313" key="11">
    <source>
        <dbReference type="EMBL" id="MRI85139.1"/>
    </source>
</evidence>
<feature type="domain" description="CBS" evidence="10">
    <location>
        <begin position="209"/>
        <end position="265"/>
    </location>
</feature>
<dbReference type="AlphaFoldDB" id="A0A6I2GIN1"/>
<dbReference type="Pfam" id="PF01769">
    <property type="entry name" value="MgtE"/>
    <property type="match status" value="1"/>
</dbReference>
<keyword evidence="13" id="KW-1185">Reference proteome</keyword>
<evidence type="ECO:0000313" key="13">
    <source>
        <dbReference type="Proteomes" id="UP000430975"/>
    </source>
</evidence>
<dbReference type="SMART" id="SM00116">
    <property type="entry name" value="CBS"/>
    <property type="match status" value="2"/>
</dbReference>
<dbReference type="GO" id="GO:0046872">
    <property type="term" value="F:metal ion binding"/>
    <property type="evidence" value="ECO:0007669"/>
    <property type="project" value="UniProtKB-KW"/>
</dbReference>
<name>A0A6I2GIN1_9LACT</name>
<proteinExistence type="inferred from homology"/>
<keyword evidence="9" id="KW-1003">Cell membrane</keyword>
<dbReference type="Gene3D" id="1.10.357.20">
    <property type="entry name" value="SLC41 divalent cation transporters, integral membrane domain"/>
    <property type="match status" value="1"/>
</dbReference>
<dbReference type="PROSITE" id="PS51371">
    <property type="entry name" value="CBS"/>
    <property type="match status" value="2"/>
</dbReference>
<feature type="transmembrane region" description="Helical" evidence="9">
    <location>
        <begin position="313"/>
        <end position="334"/>
    </location>
</feature>
<keyword evidence="3 9" id="KW-0813">Transport</keyword>
<dbReference type="SMART" id="SM00924">
    <property type="entry name" value="MgtE_N"/>
    <property type="match status" value="1"/>
</dbReference>
<dbReference type="SUPFAM" id="SSF161093">
    <property type="entry name" value="MgtE membrane domain-like"/>
    <property type="match status" value="1"/>
</dbReference>
<evidence type="ECO:0000256" key="7">
    <source>
        <dbReference type="ARBA" id="ARBA00023136"/>
    </source>
</evidence>
<dbReference type="PANTHER" id="PTHR43773:SF1">
    <property type="entry name" value="MAGNESIUM TRANSPORTER MGTE"/>
    <property type="match status" value="1"/>
</dbReference>
<evidence type="ECO:0000259" key="10">
    <source>
        <dbReference type="PROSITE" id="PS51371"/>
    </source>
</evidence>
<evidence type="ECO:0000256" key="9">
    <source>
        <dbReference type="RuleBase" id="RU362011"/>
    </source>
</evidence>
<evidence type="ECO:0000256" key="8">
    <source>
        <dbReference type="PROSITE-ProRule" id="PRU00703"/>
    </source>
</evidence>
<dbReference type="GO" id="GO:0005886">
    <property type="term" value="C:plasma membrane"/>
    <property type="evidence" value="ECO:0007669"/>
    <property type="project" value="UniProtKB-SubCell"/>
</dbReference>
<reference evidence="11 13" key="2">
    <citation type="submission" date="2019-11" db="EMBL/GenBank/DDBJ databases">
        <title>Characterisation of Fundicoccus ignavus gen. nov. sp. nov., a novel genus of the family Aerococcaceae isolated from bulk tank milk.</title>
        <authorList>
            <person name="Siebert A."/>
            <person name="Huptas C."/>
            <person name="Wenning M."/>
            <person name="Scherer S."/>
            <person name="Doll E.V."/>
        </authorList>
    </citation>
    <scope>NUCLEOTIDE SEQUENCE [LARGE SCALE GENOMIC DNA]</scope>
    <source>
        <strain evidence="11 13">WS4759</strain>
    </source>
</reference>
<dbReference type="SUPFAM" id="SSF158791">
    <property type="entry name" value="MgtE N-terminal domain-like"/>
    <property type="match status" value="1"/>
</dbReference>
<dbReference type="GO" id="GO:0015095">
    <property type="term" value="F:magnesium ion transmembrane transporter activity"/>
    <property type="evidence" value="ECO:0007669"/>
    <property type="project" value="UniProtKB-UniRule"/>
</dbReference>
<dbReference type="Gene3D" id="3.10.580.10">
    <property type="entry name" value="CBS-domain"/>
    <property type="match status" value="1"/>
</dbReference>
<feature type="domain" description="CBS" evidence="10">
    <location>
        <begin position="145"/>
        <end position="208"/>
    </location>
</feature>